<dbReference type="EMBL" id="ADBV01009181">
    <property type="protein sequence ID" value="EJW76355.1"/>
    <property type="molecule type" value="Genomic_DNA"/>
</dbReference>
<sequence length="315" mass="34667">MILMGLNLLTVALEAGADHVRSFSLLMPLVKRAGHLAGKRKKRKTYFNDIVKNEKGEKDSTGSNIPAPRQEHVALIQEENCQESGYSIGSPQNAGLSNSIEVIPLLQSNGDRKLKSDNSQATIIDKAKKTSIVSHQHLTERSESVECYDNAIVSKLSGEHPEAIRPDSDDGIVPDNDDSSASSEEENNEKGRVVRKRIKSHEEMVKPISDSEKENHVVNDEKSAPSTAIIASNLTAHIPYGIPCVRELLRFLIALTNPLDRANTESMILMGLNLLTVALEAGADHVRSFSLLMPLVKDELCRSLLQVLLNIFTFE</sequence>
<evidence type="ECO:0000256" key="1">
    <source>
        <dbReference type="SAM" id="MobiDB-lite"/>
    </source>
</evidence>
<feature type="chain" id="PRO_5003821509" description="Mon2/Sec7/BIG1-like HUS domain-containing protein" evidence="2">
    <location>
        <begin position="18"/>
        <end position="315"/>
    </location>
</feature>
<comment type="caution">
    <text evidence="4">The sequence shown here is derived from an EMBL/GenBank/DDBJ whole genome shotgun (WGS) entry which is preliminary data.</text>
</comment>
<organism evidence="4 5">
    <name type="scientific">Wuchereria bancrofti</name>
    <dbReference type="NCBI Taxonomy" id="6293"/>
    <lineage>
        <taxon>Eukaryota</taxon>
        <taxon>Metazoa</taxon>
        <taxon>Ecdysozoa</taxon>
        <taxon>Nematoda</taxon>
        <taxon>Chromadorea</taxon>
        <taxon>Rhabditida</taxon>
        <taxon>Spirurina</taxon>
        <taxon>Spiruromorpha</taxon>
        <taxon>Filarioidea</taxon>
        <taxon>Onchocercidae</taxon>
        <taxon>Wuchereria</taxon>
    </lineage>
</organism>
<evidence type="ECO:0000259" key="3">
    <source>
        <dbReference type="Pfam" id="PF12783"/>
    </source>
</evidence>
<dbReference type="Proteomes" id="UP000004810">
    <property type="component" value="Unassembled WGS sequence"/>
</dbReference>
<name>J9APT6_WUCBA</name>
<gene>
    <name evidence="4" type="ORF">WUBG_12737</name>
</gene>
<proteinExistence type="predicted"/>
<reference evidence="5" key="1">
    <citation type="submission" date="2012-08" db="EMBL/GenBank/DDBJ databases">
        <title>The Genome Sequence of Wuchereria bancrofti.</title>
        <authorList>
            <person name="Nutman T.B."/>
            <person name="Fink D.L."/>
            <person name="Russ C."/>
            <person name="Young S."/>
            <person name="Zeng Q."/>
            <person name="Koehrsen M."/>
            <person name="Alvarado L."/>
            <person name="Berlin A."/>
            <person name="Chapman S.B."/>
            <person name="Chen Z."/>
            <person name="Freedman E."/>
            <person name="Gellesch M."/>
            <person name="Goldberg J."/>
            <person name="Griggs A."/>
            <person name="Gujja S."/>
            <person name="Heilman E.R."/>
            <person name="Heiman D."/>
            <person name="Hepburn T."/>
            <person name="Howarth C."/>
            <person name="Jen D."/>
            <person name="Larson L."/>
            <person name="Lewis B."/>
            <person name="Mehta T."/>
            <person name="Park D."/>
            <person name="Pearson M."/>
            <person name="Roberts A."/>
            <person name="Saif S."/>
            <person name="Shea T."/>
            <person name="Shenoy N."/>
            <person name="Sisk P."/>
            <person name="Stolte C."/>
            <person name="Sykes S."/>
            <person name="Walk T."/>
            <person name="White J."/>
            <person name="Yandava C."/>
            <person name="Haas B."/>
            <person name="Henn M.R."/>
            <person name="Nusbaum C."/>
            <person name="Birren B."/>
        </authorList>
    </citation>
    <scope>NUCLEOTIDE SEQUENCE [LARGE SCALE GENOMIC DNA]</scope>
    <source>
        <strain evidence="5">NA</strain>
    </source>
</reference>
<dbReference type="InterPro" id="IPR032691">
    <property type="entry name" value="Mon2/Sec7/BIG1-like_HUS"/>
</dbReference>
<accession>J9APT6</accession>
<feature type="compositionally biased region" description="Acidic residues" evidence="1">
    <location>
        <begin position="169"/>
        <end position="187"/>
    </location>
</feature>
<feature type="region of interest" description="Disordered" evidence="1">
    <location>
        <begin position="158"/>
        <end position="195"/>
    </location>
</feature>
<evidence type="ECO:0000256" key="2">
    <source>
        <dbReference type="SAM" id="SignalP"/>
    </source>
</evidence>
<protein>
    <recommendedName>
        <fullName evidence="3">Mon2/Sec7/BIG1-like HUS domain-containing protein</fullName>
    </recommendedName>
</protein>
<evidence type="ECO:0000313" key="4">
    <source>
        <dbReference type="EMBL" id="EJW76355.1"/>
    </source>
</evidence>
<feature type="domain" description="Mon2/Sec7/BIG1-like HUS" evidence="3">
    <location>
        <begin position="242"/>
        <end position="308"/>
    </location>
</feature>
<keyword evidence="2" id="KW-0732">Signal</keyword>
<feature type="compositionally biased region" description="Basic and acidic residues" evidence="1">
    <location>
        <begin position="158"/>
        <end position="168"/>
    </location>
</feature>
<dbReference type="Pfam" id="PF12783">
    <property type="entry name" value="Sec7-like_HUS"/>
    <property type="match status" value="1"/>
</dbReference>
<evidence type="ECO:0000313" key="5">
    <source>
        <dbReference type="Proteomes" id="UP000004810"/>
    </source>
</evidence>
<feature type="signal peptide" evidence="2">
    <location>
        <begin position="1"/>
        <end position="17"/>
    </location>
</feature>
<dbReference type="AlphaFoldDB" id="J9APT6"/>